<evidence type="ECO:0000313" key="2">
    <source>
        <dbReference type="Proteomes" id="UP000324222"/>
    </source>
</evidence>
<accession>A0A5B7GW43</accession>
<organism evidence="1 2">
    <name type="scientific">Portunus trituberculatus</name>
    <name type="common">Swimming crab</name>
    <name type="synonym">Neptunus trituberculatus</name>
    <dbReference type="NCBI Taxonomy" id="210409"/>
    <lineage>
        <taxon>Eukaryota</taxon>
        <taxon>Metazoa</taxon>
        <taxon>Ecdysozoa</taxon>
        <taxon>Arthropoda</taxon>
        <taxon>Crustacea</taxon>
        <taxon>Multicrustacea</taxon>
        <taxon>Malacostraca</taxon>
        <taxon>Eumalacostraca</taxon>
        <taxon>Eucarida</taxon>
        <taxon>Decapoda</taxon>
        <taxon>Pleocyemata</taxon>
        <taxon>Brachyura</taxon>
        <taxon>Eubrachyura</taxon>
        <taxon>Portunoidea</taxon>
        <taxon>Portunidae</taxon>
        <taxon>Portuninae</taxon>
        <taxon>Portunus</taxon>
    </lineage>
</organism>
<proteinExistence type="predicted"/>
<comment type="caution">
    <text evidence="1">The sequence shown here is derived from an EMBL/GenBank/DDBJ whole genome shotgun (WGS) entry which is preliminary data.</text>
</comment>
<keyword evidence="2" id="KW-1185">Reference proteome</keyword>
<dbReference type="Proteomes" id="UP000324222">
    <property type="component" value="Unassembled WGS sequence"/>
</dbReference>
<reference evidence="1 2" key="1">
    <citation type="submission" date="2019-05" db="EMBL/GenBank/DDBJ databases">
        <title>Another draft genome of Portunus trituberculatus and its Hox gene families provides insights of decapod evolution.</title>
        <authorList>
            <person name="Jeong J.-H."/>
            <person name="Song I."/>
            <person name="Kim S."/>
            <person name="Choi T."/>
            <person name="Kim D."/>
            <person name="Ryu S."/>
            <person name="Kim W."/>
        </authorList>
    </citation>
    <scope>NUCLEOTIDE SEQUENCE [LARGE SCALE GENOMIC DNA]</scope>
    <source>
        <tissue evidence="1">Muscle</tissue>
    </source>
</reference>
<protein>
    <submittedName>
        <fullName evidence="1">Uncharacterized protein</fullName>
    </submittedName>
</protein>
<dbReference type="AlphaFoldDB" id="A0A5B7GW43"/>
<evidence type="ECO:0000313" key="1">
    <source>
        <dbReference type="EMBL" id="MPC61873.1"/>
    </source>
</evidence>
<name>A0A5B7GW43_PORTR</name>
<dbReference type="EMBL" id="VSRR010019048">
    <property type="protein sequence ID" value="MPC61873.1"/>
    <property type="molecule type" value="Genomic_DNA"/>
</dbReference>
<sequence>MRLRGPSGEVFEKSKIEIRGDRCLLHDVSVVVTSESTHK</sequence>
<gene>
    <name evidence="1" type="ORF">E2C01_055950</name>
</gene>